<keyword evidence="2" id="KW-1185">Reference proteome</keyword>
<organism evidence="2 3">
    <name type="scientific">Parascaris univalens</name>
    <name type="common">Nematode worm</name>
    <dbReference type="NCBI Taxonomy" id="6257"/>
    <lineage>
        <taxon>Eukaryota</taxon>
        <taxon>Metazoa</taxon>
        <taxon>Ecdysozoa</taxon>
        <taxon>Nematoda</taxon>
        <taxon>Chromadorea</taxon>
        <taxon>Rhabditida</taxon>
        <taxon>Spirurina</taxon>
        <taxon>Ascaridomorpha</taxon>
        <taxon>Ascaridoidea</taxon>
        <taxon>Ascarididae</taxon>
        <taxon>Parascaris</taxon>
    </lineage>
</organism>
<dbReference type="AlphaFoldDB" id="A0A915CA76"/>
<evidence type="ECO:0000313" key="2">
    <source>
        <dbReference type="Proteomes" id="UP000887569"/>
    </source>
</evidence>
<protein>
    <submittedName>
        <fullName evidence="3">Uncharacterized protein</fullName>
    </submittedName>
</protein>
<accession>A0A915CA76</accession>
<dbReference type="WBParaSite" id="PgR113_g001_t01">
    <property type="protein sequence ID" value="PgR113_g001_t01"/>
    <property type="gene ID" value="PgR113_g001"/>
</dbReference>
<feature type="region of interest" description="Disordered" evidence="1">
    <location>
        <begin position="50"/>
        <end position="81"/>
    </location>
</feature>
<reference evidence="3" key="1">
    <citation type="submission" date="2022-11" db="UniProtKB">
        <authorList>
            <consortium name="WormBaseParasite"/>
        </authorList>
    </citation>
    <scope>IDENTIFICATION</scope>
</reference>
<evidence type="ECO:0000313" key="3">
    <source>
        <dbReference type="WBParaSite" id="PgR113_g001_t01"/>
    </source>
</evidence>
<proteinExistence type="predicted"/>
<name>A0A915CA76_PARUN</name>
<sequence length="106" mass="11944">EQLLLRGAARTAFDSCSAFYWSVKCLRWLLSPHIAEGFHLTITFRKMPQTHTNESGTTQHVPHGTRTADAHHDEPPNKKRNLRQMATVARKIISTPKAPAALGPYR</sequence>
<evidence type="ECO:0000256" key="1">
    <source>
        <dbReference type="SAM" id="MobiDB-lite"/>
    </source>
</evidence>
<feature type="compositionally biased region" description="Polar residues" evidence="1">
    <location>
        <begin position="50"/>
        <end position="60"/>
    </location>
</feature>
<feature type="compositionally biased region" description="Basic and acidic residues" evidence="1">
    <location>
        <begin position="66"/>
        <end position="77"/>
    </location>
</feature>
<dbReference type="Proteomes" id="UP000887569">
    <property type="component" value="Unplaced"/>
</dbReference>